<organism evidence="10 11">
    <name type="scientific">Paracoccus contaminans</name>
    <dbReference type="NCBI Taxonomy" id="1945662"/>
    <lineage>
        <taxon>Bacteria</taxon>
        <taxon>Pseudomonadati</taxon>
        <taxon>Pseudomonadota</taxon>
        <taxon>Alphaproteobacteria</taxon>
        <taxon>Rhodobacterales</taxon>
        <taxon>Paracoccaceae</taxon>
        <taxon>Paracoccus</taxon>
    </lineage>
</organism>
<dbReference type="InterPro" id="IPR018181">
    <property type="entry name" value="Heat_shock_70_CS"/>
</dbReference>
<evidence type="ECO:0000256" key="3">
    <source>
        <dbReference type="ARBA" id="ARBA00022618"/>
    </source>
</evidence>
<dbReference type="KEGG" id="pcon:B0A89_02215"/>
<evidence type="ECO:0000256" key="1">
    <source>
        <dbReference type="ARBA" id="ARBA00007381"/>
    </source>
</evidence>
<dbReference type="Pfam" id="PF14450">
    <property type="entry name" value="FtsA"/>
    <property type="match status" value="1"/>
</dbReference>
<dbReference type="SMART" id="SM00842">
    <property type="entry name" value="FtsA"/>
    <property type="match status" value="1"/>
</dbReference>
<dbReference type="PROSITE" id="PS01036">
    <property type="entry name" value="HSP70_3"/>
    <property type="match status" value="1"/>
</dbReference>
<feature type="domain" description="SHS2" evidence="9">
    <location>
        <begin position="24"/>
        <end position="225"/>
    </location>
</feature>
<dbReference type="OrthoDB" id="9810567at2"/>
<dbReference type="STRING" id="1945662.B0A89_02215"/>
<evidence type="ECO:0000256" key="2">
    <source>
        <dbReference type="ARBA" id="ARBA00022475"/>
    </source>
</evidence>
<evidence type="ECO:0000256" key="6">
    <source>
        <dbReference type="HAMAP-Rule" id="MF_02033"/>
    </source>
</evidence>
<keyword evidence="3 6" id="KW-0132">Cell division</keyword>
<dbReference type="CDD" id="cd24048">
    <property type="entry name" value="ASKHA_NBD_FtsA"/>
    <property type="match status" value="1"/>
</dbReference>
<dbReference type="GO" id="GO:0043093">
    <property type="term" value="P:FtsZ-dependent cytokinesis"/>
    <property type="evidence" value="ECO:0007669"/>
    <property type="project" value="UniProtKB-UniRule"/>
</dbReference>
<proteinExistence type="inferred from homology"/>
<gene>
    <name evidence="6" type="primary">ftsA</name>
    <name evidence="10" type="ORF">B0A89_02215</name>
</gene>
<dbReference type="HAMAP" id="MF_02033">
    <property type="entry name" value="FtsA"/>
    <property type="match status" value="1"/>
</dbReference>
<dbReference type="PIRSF" id="PIRSF003101">
    <property type="entry name" value="FtsA"/>
    <property type="match status" value="1"/>
</dbReference>
<dbReference type="InterPro" id="IPR050696">
    <property type="entry name" value="FtsA/MreB"/>
</dbReference>
<evidence type="ECO:0000313" key="10">
    <source>
        <dbReference type="EMBL" id="ARJ68628.1"/>
    </source>
</evidence>
<accession>A0A1W6CUS9</accession>
<evidence type="ECO:0000256" key="8">
    <source>
        <dbReference type="SAM" id="Phobius"/>
    </source>
</evidence>
<dbReference type="Proteomes" id="UP000193017">
    <property type="component" value="Chromosome"/>
</dbReference>
<dbReference type="InterPro" id="IPR043129">
    <property type="entry name" value="ATPase_NBD"/>
</dbReference>
<sequence>MRDLYQAQRTMRQMRRAAMARGVVAVLDIGTSKITCIILQFDGPGQFRDTDGVGPMAGQASFRVIGQFTTQSRGVRYGEIETMAETERCVRHAVQGAQKQAGVRVDHVIATLSGARPSSYGLAGEITLRSGKVTEADVGAVLAACDAPDFGRNREVLHAQPVNFAVDGRSGLSDPRDIVGDRLAVDMHVLTIDGFAASNLVHCIRRCDLELAGVGSAAYAAGRAALVEDEQELGAACVDMGGGITGVSLFLKKHMIFADAVRMGGDLVTRDISQGLRVPMATAEWLKTRHGGLEATGRDDRELIDVSRAPGQADSHPGDWPGERRSVSRADLIGIMRPRVEEILDGVRDVLDAAGFDQMPSRQVVLTGGASQIPGLDTLAARILGQNVRIGRPLRIQGLAQQHTAPCHAATVGLALHAANPQDEWWDFEMPDRGGALGLKRAIRWFRTHW</sequence>
<feature type="transmembrane region" description="Helical" evidence="8">
    <location>
        <begin position="20"/>
        <end position="41"/>
    </location>
</feature>
<evidence type="ECO:0000313" key="11">
    <source>
        <dbReference type="Proteomes" id="UP000193017"/>
    </source>
</evidence>
<reference evidence="10 11" key="1">
    <citation type="submission" date="2017-03" db="EMBL/GenBank/DDBJ databases">
        <title>Genome sequence of Paracoccus contaminans isolated from a water microcosm.</title>
        <authorList>
            <person name="Aurass P."/>
            <person name="Karste S."/>
            <person name="Trost E."/>
            <person name="Glaeser S.P."/>
            <person name="Kaempfer P."/>
            <person name="Flieger A."/>
        </authorList>
    </citation>
    <scope>NUCLEOTIDE SEQUENCE [LARGE SCALE GENOMIC DNA]</scope>
    <source>
        <strain evidence="11">RKI 16-01929T\LMG 29738T\CCM 8701T\CIP 111112T</strain>
    </source>
</reference>
<evidence type="ECO:0000256" key="5">
    <source>
        <dbReference type="ARBA" id="ARBA00023306"/>
    </source>
</evidence>
<dbReference type="SUPFAM" id="SSF53067">
    <property type="entry name" value="Actin-like ATPase domain"/>
    <property type="match status" value="2"/>
</dbReference>
<dbReference type="PANTHER" id="PTHR32432">
    <property type="entry name" value="CELL DIVISION PROTEIN FTSA-RELATED"/>
    <property type="match status" value="1"/>
</dbReference>
<comment type="similarity">
    <text evidence="6 7">Belongs to the FtsA/MreB family.</text>
</comment>
<dbReference type="PANTHER" id="PTHR32432:SF4">
    <property type="entry name" value="CELL DIVISION PROTEIN FTSA"/>
    <property type="match status" value="1"/>
</dbReference>
<evidence type="ECO:0000256" key="7">
    <source>
        <dbReference type="PIRNR" id="PIRNR003101"/>
    </source>
</evidence>
<dbReference type="Gene3D" id="3.30.420.40">
    <property type="match status" value="1"/>
</dbReference>
<dbReference type="RefSeq" id="WP_085376744.1">
    <property type="nucleotide sequence ID" value="NZ_CP020612.1"/>
</dbReference>
<dbReference type="AlphaFoldDB" id="A0A1W6CUS9"/>
<protein>
    <recommendedName>
        <fullName evidence="6 7">Cell division protein FtsA</fullName>
    </recommendedName>
</protein>
<keyword evidence="8" id="KW-0812">Transmembrane</keyword>
<name>A0A1W6CUS9_9RHOB</name>
<dbReference type="GO" id="GO:0009898">
    <property type="term" value="C:cytoplasmic side of plasma membrane"/>
    <property type="evidence" value="ECO:0007669"/>
    <property type="project" value="UniProtKB-UniRule"/>
</dbReference>
<keyword evidence="11" id="KW-1185">Reference proteome</keyword>
<evidence type="ECO:0000259" key="9">
    <source>
        <dbReference type="SMART" id="SM00842"/>
    </source>
</evidence>
<evidence type="ECO:0000256" key="4">
    <source>
        <dbReference type="ARBA" id="ARBA00023136"/>
    </source>
</evidence>
<comment type="subcellular location">
    <subcellularLocation>
        <location evidence="6">Cell membrane</location>
        <topology evidence="6">Peripheral membrane protein</topology>
        <orientation evidence="6">Cytoplasmic side</orientation>
    </subcellularLocation>
    <text evidence="6">Localizes to the Z ring in an FtsZ-dependent manner. Targeted to the membrane through a conserved C-terminal amphipathic helix.</text>
</comment>
<dbReference type="EMBL" id="CP020612">
    <property type="protein sequence ID" value="ARJ68628.1"/>
    <property type="molecule type" value="Genomic_DNA"/>
</dbReference>
<dbReference type="InterPro" id="IPR003494">
    <property type="entry name" value="SHS2_FtsA"/>
</dbReference>
<comment type="function">
    <text evidence="6 7">Cell division protein that is involved in the assembly of the Z ring. May serve as a membrane anchor for the Z ring.</text>
</comment>
<dbReference type="InterPro" id="IPR020823">
    <property type="entry name" value="Cell_div_FtsA"/>
</dbReference>
<keyword evidence="8" id="KW-1133">Transmembrane helix</keyword>
<keyword evidence="4 6" id="KW-0472">Membrane</keyword>
<comment type="similarity">
    <text evidence="1">Belongs to the heat shock protein 70 family.</text>
</comment>
<keyword evidence="2 6" id="KW-1003">Cell membrane</keyword>
<dbReference type="GO" id="GO:0032153">
    <property type="term" value="C:cell division site"/>
    <property type="evidence" value="ECO:0007669"/>
    <property type="project" value="UniProtKB-UniRule"/>
</dbReference>
<dbReference type="NCBIfam" id="TIGR01174">
    <property type="entry name" value="ftsA"/>
    <property type="match status" value="1"/>
</dbReference>
<dbReference type="Pfam" id="PF02491">
    <property type="entry name" value="SHS2_FTSA"/>
    <property type="match status" value="1"/>
</dbReference>
<keyword evidence="5 6" id="KW-0131">Cell cycle</keyword>
<comment type="subunit">
    <text evidence="6">Self-interacts. Interacts with FtsZ.</text>
</comment>